<reference evidence="1" key="1">
    <citation type="submission" date="2020-10" db="EMBL/GenBank/DDBJ databases">
        <title>Taxonomic study of unclassified bacteria belonging to the class Ktedonobacteria.</title>
        <authorList>
            <person name="Yabe S."/>
            <person name="Wang C.M."/>
            <person name="Zheng Y."/>
            <person name="Sakai Y."/>
            <person name="Cavaletti L."/>
            <person name="Monciardini P."/>
            <person name="Donadio S."/>
        </authorList>
    </citation>
    <scope>NUCLEOTIDE SEQUENCE</scope>
    <source>
        <strain evidence="1">ID150040</strain>
    </source>
</reference>
<gene>
    <name evidence="1" type="ORF">KSF_063360</name>
</gene>
<protein>
    <submittedName>
        <fullName evidence="1">Uncharacterized protein</fullName>
    </submittedName>
</protein>
<comment type="caution">
    <text evidence="1">The sequence shown here is derived from an EMBL/GenBank/DDBJ whole genome shotgun (WGS) entry which is preliminary data.</text>
</comment>
<proteinExistence type="predicted"/>
<dbReference type="AlphaFoldDB" id="A0A8J3ILV2"/>
<evidence type="ECO:0000313" key="2">
    <source>
        <dbReference type="Proteomes" id="UP000597444"/>
    </source>
</evidence>
<organism evidence="1 2">
    <name type="scientific">Reticulibacter mediterranei</name>
    <dbReference type="NCBI Taxonomy" id="2778369"/>
    <lineage>
        <taxon>Bacteria</taxon>
        <taxon>Bacillati</taxon>
        <taxon>Chloroflexota</taxon>
        <taxon>Ktedonobacteria</taxon>
        <taxon>Ktedonobacterales</taxon>
        <taxon>Reticulibacteraceae</taxon>
        <taxon>Reticulibacter</taxon>
    </lineage>
</organism>
<accession>A0A8J3ILV2</accession>
<sequence>MAQQLGHHARTISTHFPEHCRTISLRYKEYRRQQGEHRKSLLQAQIHEAALIVQNRGMNLTYQRVGAVLGKPGCFREYEMRRAFLDARHQLDGDVSNHDRDHKKI</sequence>
<keyword evidence="2" id="KW-1185">Reference proteome</keyword>
<dbReference type="Proteomes" id="UP000597444">
    <property type="component" value="Unassembled WGS sequence"/>
</dbReference>
<name>A0A8J3ILV2_9CHLR</name>
<evidence type="ECO:0000313" key="1">
    <source>
        <dbReference type="EMBL" id="GHO96288.1"/>
    </source>
</evidence>
<dbReference type="EMBL" id="BNJK01000001">
    <property type="protein sequence ID" value="GHO96288.1"/>
    <property type="molecule type" value="Genomic_DNA"/>
</dbReference>